<dbReference type="NCBIfam" id="TIGR04176">
    <property type="entry name" value="MarR_EPS"/>
    <property type="match status" value="1"/>
</dbReference>
<dbReference type="Pfam" id="PF13412">
    <property type="entry name" value="HTH_24"/>
    <property type="match status" value="1"/>
</dbReference>
<dbReference type="EMBL" id="JBHSDY010000001">
    <property type="protein sequence ID" value="MFC4296745.1"/>
    <property type="molecule type" value="Genomic_DNA"/>
</dbReference>
<proteinExistence type="predicted"/>
<dbReference type="InterPro" id="IPR026433">
    <property type="entry name" value="MarR_EPS"/>
</dbReference>
<accession>A0ABV8RTL2</accession>
<dbReference type="InterPro" id="IPR036388">
    <property type="entry name" value="WH-like_DNA-bd_sf"/>
</dbReference>
<dbReference type="RefSeq" id="WP_376811324.1">
    <property type="nucleotide sequence ID" value="NZ_JBHSDY010000001.1"/>
</dbReference>
<evidence type="ECO:0000313" key="1">
    <source>
        <dbReference type="EMBL" id="MFC4296745.1"/>
    </source>
</evidence>
<keyword evidence="2" id="KW-1185">Reference proteome</keyword>
<reference evidence="2" key="1">
    <citation type="journal article" date="2019" name="Int. J. Syst. Evol. Microbiol.">
        <title>The Global Catalogue of Microorganisms (GCM) 10K type strain sequencing project: providing services to taxonomists for standard genome sequencing and annotation.</title>
        <authorList>
            <consortium name="The Broad Institute Genomics Platform"/>
            <consortium name="The Broad Institute Genome Sequencing Center for Infectious Disease"/>
            <person name="Wu L."/>
            <person name="Ma J."/>
        </authorList>
    </citation>
    <scope>NUCLEOTIDE SEQUENCE [LARGE SCALE GENOMIC DNA]</scope>
    <source>
        <strain evidence="2">CGMCC 1.19029</strain>
    </source>
</reference>
<dbReference type="Gene3D" id="1.10.10.10">
    <property type="entry name" value="Winged helix-like DNA-binding domain superfamily/Winged helix DNA-binding domain"/>
    <property type="match status" value="1"/>
</dbReference>
<evidence type="ECO:0000313" key="2">
    <source>
        <dbReference type="Proteomes" id="UP001595756"/>
    </source>
</evidence>
<comment type="caution">
    <text evidence="1">The sequence shown here is derived from an EMBL/GenBank/DDBJ whole genome shotgun (WGS) entry which is preliminary data.</text>
</comment>
<sequence length="111" mass="12856">MPDITYEESHLKVLRLLESDPGLSQRDLSRALGISLGKTNYCMRALLDKGLIKMQNFRNSENKLGYAYLLTPAGIAAKTDLTRNFLKIKMREYETLKQEIEQLRRESQSIY</sequence>
<organism evidence="1 2">
    <name type="scientific">Castellaniella hirudinis</name>
    <dbReference type="NCBI Taxonomy" id="1144617"/>
    <lineage>
        <taxon>Bacteria</taxon>
        <taxon>Pseudomonadati</taxon>
        <taxon>Pseudomonadota</taxon>
        <taxon>Betaproteobacteria</taxon>
        <taxon>Burkholderiales</taxon>
        <taxon>Alcaligenaceae</taxon>
        <taxon>Castellaniella</taxon>
    </lineage>
</organism>
<protein>
    <submittedName>
        <fullName evidence="1">MarR family EPS-associated transcriptional regulator</fullName>
    </submittedName>
</protein>
<name>A0ABV8RTL2_9BURK</name>
<gene>
    <name evidence="1" type="ORF">ACFO0J_01665</name>
</gene>
<dbReference type="SUPFAM" id="SSF46785">
    <property type="entry name" value="Winged helix' DNA-binding domain"/>
    <property type="match status" value="1"/>
</dbReference>
<dbReference type="InterPro" id="IPR036390">
    <property type="entry name" value="WH_DNA-bd_sf"/>
</dbReference>
<dbReference type="Proteomes" id="UP001595756">
    <property type="component" value="Unassembled WGS sequence"/>
</dbReference>